<dbReference type="NCBIfam" id="TIGR02547">
    <property type="entry name" value="casA_cse1"/>
    <property type="match status" value="1"/>
</dbReference>
<dbReference type="EMBL" id="CP002995">
    <property type="protein sequence ID" value="AEM88604.1"/>
    <property type="molecule type" value="Genomic_DNA"/>
</dbReference>
<dbReference type="Proteomes" id="UP000008703">
    <property type="component" value="Plasmid pSTRVI01"/>
</dbReference>
<dbReference type="RefSeq" id="WP_014043539.1">
    <property type="nucleotide sequence ID" value="NC_015951.1"/>
</dbReference>
<reference evidence="2" key="1">
    <citation type="submission" date="2011-08" db="EMBL/GenBank/DDBJ databases">
        <title>Complete sequence of plasmid 1 of Streptomyces violaceusniger Tu 4113.</title>
        <authorList>
            <consortium name="US DOE Joint Genome Institute"/>
            <person name="Lucas S."/>
            <person name="Han J."/>
            <person name="Lapidus A."/>
            <person name="Cheng J.-F."/>
            <person name="Goodwin L."/>
            <person name="Pitluck S."/>
            <person name="Peters L."/>
            <person name="Ivanova N."/>
            <person name="Daligault H."/>
            <person name="Detter J.C."/>
            <person name="Han C."/>
            <person name="Tapia R."/>
            <person name="Land M."/>
            <person name="Hauser L."/>
            <person name="Kyrpides N."/>
            <person name="Ivanova N."/>
            <person name="Pagani I."/>
            <person name="Hagen A."/>
            <person name="Katz L."/>
            <person name="Fiedler H.-P."/>
            <person name="Keasling J."/>
            <person name="Fortman J."/>
            <person name="Woyke T."/>
        </authorList>
    </citation>
    <scope>NUCLEOTIDE SEQUENCE [LARGE SCALE GENOMIC DNA]</scope>
    <source>
        <strain evidence="2">Tu 4113</strain>
        <plasmid evidence="2">pSTRVI01</plasmid>
    </source>
</reference>
<dbReference type="InterPro" id="IPR013381">
    <property type="entry name" value="CRISPR-assoc_prot_Cse1"/>
</dbReference>
<keyword evidence="2" id="KW-0614">Plasmid</keyword>
<proteinExistence type="predicted"/>
<geneLocation type="plasmid" evidence="2 3">
    <name>pSTRVI01</name>
</geneLocation>
<evidence type="ECO:0000313" key="3">
    <source>
        <dbReference type="Proteomes" id="UP000008703"/>
    </source>
</evidence>
<feature type="region of interest" description="Disordered" evidence="1">
    <location>
        <begin position="512"/>
        <end position="536"/>
    </location>
</feature>
<dbReference type="AlphaFoldDB" id="G2PH30"/>
<dbReference type="HOGENOM" id="CLU_034285_1_0_11"/>
<sequence length="536" mass="59165">MERTPPDEGYDLLEQRWIPVRWSAETLADAGGTAADAGEAAAEGGEELPAAVGLRELLERAHEIDALAVTVPPALAGLYRVLYALTARVTGLDRPGDDWSDRRYDVLDDGRLNPDRLWAYLSRYTDRFRLFDPVWPFLQDPRLAQQCEKAAGVNKLITTRPSGNNHAWFQHTRDAAPQAPAAAEAVLHLLVWRYWGPSGRCSSRTVGSVKAANVTAGPLRSALSYHPEGRTLFETLLAGVAEPDPDVRPEADLCPWEWEELPDPVQAPDMVRGPCSGLTARSQHALLLVPEPGGQTVRDAYISWAFLEKMPRDDDFLIWQTSKEGNRYPRLADAGRALWRDVDALLLEDPPGAARPRRPKVFRTAVEACEELRVRAVGFEQDGQAKDIQFVAACTPPLVGLLKQEDVPAAREVGRLRVWGETAGFRLATATRKAWALFTDASKAVECGWSQEAAARFWPRAEEEFWRRVRERDFDGAARGFRRIAEQVYEQVTYGAAGTARGARAREEARVELYGGRPKPAKKTAAAAGGGGGTAR</sequence>
<feature type="compositionally biased region" description="Low complexity" evidence="1">
    <location>
        <begin position="515"/>
        <end position="527"/>
    </location>
</feature>
<dbReference type="Pfam" id="PF09481">
    <property type="entry name" value="CRISPR_Cse1"/>
    <property type="match status" value="1"/>
</dbReference>
<organism evidence="2 3">
    <name type="scientific">Streptomyces violaceusniger (strain Tu 4113)</name>
    <dbReference type="NCBI Taxonomy" id="653045"/>
    <lineage>
        <taxon>Bacteria</taxon>
        <taxon>Bacillati</taxon>
        <taxon>Actinomycetota</taxon>
        <taxon>Actinomycetes</taxon>
        <taxon>Kitasatosporales</taxon>
        <taxon>Streptomycetaceae</taxon>
        <taxon>Streptomyces</taxon>
        <taxon>Streptomyces violaceusniger group</taxon>
    </lineage>
</organism>
<protein>
    <submittedName>
        <fullName evidence="2">CRISPR-associated protein, Cse1 family</fullName>
    </submittedName>
</protein>
<dbReference type="KEGG" id="svl:Strvi_9336"/>
<gene>
    <name evidence="2" type="ORF">Strvi_9336</name>
</gene>
<keyword evidence="3" id="KW-1185">Reference proteome</keyword>
<name>G2PH30_STRV4</name>
<accession>G2PH30</accession>
<evidence type="ECO:0000313" key="2">
    <source>
        <dbReference type="EMBL" id="AEM88604.1"/>
    </source>
</evidence>
<evidence type="ECO:0000256" key="1">
    <source>
        <dbReference type="SAM" id="MobiDB-lite"/>
    </source>
</evidence>